<evidence type="ECO:0000256" key="1">
    <source>
        <dbReference type="RuleBase" id="RU362039"/>
    </source>
</evidence>
<accession>A0A2R4X093</accession>
<dbReference type="GeneID" id="36511966"/>
<comment type="similarity">
    <text evidence="1">Belongs to the metallophosphoesterase superfamily. YfcE family.</text>
</comment>
<evidence type="ECO:0000259" key="2">
    <source>
        <dbReference type="Pfam" id="PF12850"/>
    </source>
</evidence>
<gene>
    <name evidence="3" type="ORF">HARCEL1_05625</name>
</gene>
<dbReference type="SUPFAM" id="SSF56300">
    <property type="entry name" value="Metallo-dependent phosphatases"/>
    <property type="match status" value="1"/>
</dbReference>
<dbReference type="EC" id="3.1.4.-" evidence="1"/>
<dbReference type="InterPro" id="IPR024654">
    <property type="entry name" value="Calcineurin-like_PHP_lpxH"/>
</dbReference>
<dbReference type="Gene3D" id="3.60.21.10">
    <property type="match status" value="1"/>
</dbReference>
<organism evidence="3 4">
    <name type="scientific">Halococcoides cellulosivorans</name>
    <dbReference type="NCBI Taxonomy" id="1679096"/>
    <lineage>
        <taxon>Archaea</taxon>
        <taxon>Methanobacteriati</taxon>
        <taxon>Methanobacteriota</taxon>
        <taxon>Stenosarchaea group</taxon>
        <taxon>Halobacteria</taxon>
        <taxon>Halobacteriales</taxon>
        <taxon>Haloarculaceae</taxon>
        <taxon>Halococcoides</taxon>
    </lineage>
</organism>
<feature type="domain" description="Calcineurin-like phosphoesterase" evidence="2">
    <location>
        <begin position="1"/>
        <end position="154"/>
    </location>
</feature>
<reference evidence="3 4" key="1">
    <citation type="submission" date="2018-04" db="EMBL/GenBank/DDBJ databases">
        <title>Halococcoides cellulosivorans gen. nov., sp. nov., an extremely halophilic cellulose-utilizing haloarchaeon from hypersaline lakes.</title>
        <authorList>
            <person name="Sorokin D.Y."/>
            <person name="Toshchakov S.V."/>
            <person name="Samarov N.I."/>
            <person name="Korzhenkov A."/>
            <person name="Kublanov I.V."/>
        </authorList>
    </citation>
    <scope>NUCLEOTIDE SEQUENCE [LARGE SCALE GENOMIC DNA]</scope>
    <source>
        <strain evidence="3 4">HArcel1</strain>
    </source>
</reference>
<dbReference type="Proteomes" id="UP000244727">
    <property type="component" value="Chromosome"/>
</dbReference>
<sequence length="165" mass="17465">MNVAIVSDAHIPSRATEIPDSAKERLRDADHVICAGDFDSTDGYARFVDLAPRMTAVAGNTDPRSLDLPDVATVELEGVTFVVTHGDGLARYAMGLADLAEREAPDADRLVAVAGHTHDVLDERVQSVRIVNPGSVTGAAPARRATLCHATVANGEIDLDLVELD</sequence>
<proteinExistence type="inferred from homology"/>
<dbReference type="InterPro" id="IPR000979">
    <property type="entry name" value="Phosphodiesterase_MJ0936/Vps29"/>
</dbReference>
<name>A0A2R4X093_9EURY</name>
<dbReference type="AlphaFoldDB" id="A0A2R4X093"/>
<dbReference type="PANTHER" id="PTHR11124">
    <property type="entry name" value="VACUOLAR SORTING PROTEIN VPS29"/>
    <property type="match status" value="1"/>
</dbReference>
<dbReference type="RefSeq" id="WP_108381585.1">
    <property type="nucleotide sequence ID" value="NZ_CP028858.1"/>
</dbReference>
<dbReference type="GO" id="GO:0016787">
    <property type="term" value="F:hydrolase activity"/>
    <property type="evidence" value="ECO:0007669"/>
    <property type="project" value="UniProtKB-UniRule"/>
</dbReference>
<dbReference type="InterPro" id="IPR029052">
    <property type="entry name" value="Metallo-depent_PP-like"/>
</dbReference>
<dbReference type="KEGG" id="harc:HARCEL1_05625"/>
<dbReference type="GO" id="GO:0046872">
    <property type="term" value="F:metal ion binding"/>
    <property type="evidence" value="ECO:0007669"/>
    <property type="project" value="UniProtKB-KW"/>
</dbReference>
<evidence type="ECO:0000313" key="3">
    <source>
        <dbReference type="EMBL" id="AWB27216.1"/>
    </source>
</evidence>
<dbReference type="Pfam" id="PF12850">
    <property type="entry name" value="Metallophos_2"/>
    <property type="match status" value="1"/>
</dbReference>
<dbReference type="NCBIfam" id="TIGR00040">
    <property type="entry name" value="yfcE"/>
    <property type="match status" value="1"/>
</dbReference>
<keyword evidence="1" id="KW-0479">Metal-binding</keyword>
<evidence type="ECO:0000313" key="4">
    <source>
        <dbReference type="Proteomes" id="UP000244727"/>
    </source>
</evidence>
<protein>
    <recommendedName>
        <fullName evidence="1">Phosphoesterase</fullName>
        <ecNumber evidence="1">3.1.4.-</ecNumber>
    </recommendedName>
</protein>
<dbReference type="EMBL" id="CP028858">
    <property type="protein sequence ID" value="AWB27216.1"/>
    <property type="molecule type" value="Genomic_DNA"/>
</dbReference>
<keyword evidence="4" id="KW-1185">Reference proteome</keyword>
<comment type="cofactor">
    <cofactor evidence="1">
        <name>a divalent metal cation</name>
        <dbReference type="ChEBI" id="CHEBI:60240"/>
    </cofactor>
</comment>